<dbReference type="Gene3D" id="2.60.120.620">
    <property type="entry name" value="q2cbj1_9rhob like domain"/>
    <property type="match status" value="1"/>
</dbReference>
<dbReference type="SUPFAM" id="SSF51197">
    <property type="entry name" value="Clavaminate synthase-like"/>
    <property type="match status" value="1"/>
</dbReference>
<comment type="similarity">
    <text evidence="4">Belongs to the PhyH family. PHYHD1 subfamily.</text>
</comment>
<reference evidence="5" key="1">
    <citation type="journal article" date="2024" name="Gigascience">
        <title>Chromosome-level genome of the poultry shaft louse Menopon gallinae provides insight into the host-switching and adaptive evolution of parasitic lice.</title>
        <authorList>
            <person name="Xu Y."/>
            <person name="Ma L."/>
            <person name="Liu S."/>
            <person name="Liang Y."/>
            <person name="Liu Q."/>
            <person name="He Z."/>
            <person name="Tian L."/>
            <person name="Duan Y."/>
            <person name="Cai W."/>
            <person name="Li H."/>
            <person name="Song F."/>
        </authorList>
    </citation>
    <scope>NUCLEOTIDE SEQUENCE</scope>
    <source>
        <strain evidence="5">Cailab_2023a</strain>
    </source>
</reference>
<dbReference type="PANTHER" id="PTHR20883">
    <property type="entry name" value="PHYTANOYL-COA DIOXYGENASE DOMAIN CONTAINING 1"/>
    <property type="match status" value="1"/>
</dbReference>
<evidence type="ECO:0008006" key="6">
    <source>
        <dbReference type="Google" id="ProtNLM"/>
    </source>
</evidence>
<name>A0AAW2IF19_9NEOP</name>
<dbReference type="InterPro" id="IPR008775">
    <property type="entry name" value="Phytyl_CoA_dOase-like"/>
</dbReference>
<comment type="caution">
    <text evidence="5">The sequence shown here is derived from an EMBL/GenBank/DDBJ whole genome shotgun (WGS) entry which is preliminary data.</text>
</comment>
<evidence type="ECO:0000256" key="4">
    <source>
        <dbReference type="ARBA" id="ARBA00038356"/>
    </source>
</evidence>
<proteinExistence type="inferred from homology"/>
<sequence length="288" mass="33121">MKNMDKFDLEFVKKGFCVLEDFFTEAEVDEMREAGIKLTENIPEETARVIFNTTSSPQTKSLYFLESNDKIRYFFEDGALDKDGKLLVEPKYSLNKAGHALHWLHPVFKKYTFCDKIKAVCQKLGMEQPCVAQSMYIYKNPEIGSEVITHQDASYLYTEPENCLVGFWIALEDATKENGCLWFAPGSHRSGVHRRFIRNPDPNSDDLLMYTNPEPVYSSSHFIPVPVRKGTLILISGLVVHRSEPNRSTKSRHVYTFHVVDVGAGKYSPENWLQPSEKLPFPNIYKYN</sequence>
<evidence type="ECO:0000313" key="5">
    <source>
        <dbReference type="EMBL" id="KAL0280263.1"/>
    </source>
</evidence>
<evidence type="ECO:0000256" key="3">
    <source>
        <dbReference type="ARBA" id="ARBA00023004"/>
    </source>
</evidence>
<evidence type="ECO:0000256" key="1">
    <source>
        <dbReference type="ARBA" id="ARBA00001962"/>
    </source>
</evidence>
<keyword evidence="2" id="KW-0479">Metal-binding</keyword>
<dbReference type="GO" id="GO:0046872">
    <property type="term" value="F:metal ion binding"/>
    <property type="evidence" value="ECO:0007669"/>
    <property type="project" value="UniProtKB-KW"/>
</dbReference>
<keyword evidence="3" id="KW-0408">Iron</keyword>
<gene>
    <name evidence="5" type="ORF">PYX00_001607</name>
</gene>
<dbReference type="EMBL" id="JARGDH010000001">
    <property type="protein sequence ID" value="KAL0280263.1"/>
    <property type="molecule type" value="Genomic_DNA"/>
</dbReference>
<organism evidence="5">
    <name type="scientific">Menopon gallinae</name>
    <name type="common">poultry shaft louse</name>
    <dbReference type="NCBI Taxonomy" id="328185"/>
    <lineage>
        <taxon>Eukaryota</taxon>
        <taxon>Metazoa</taxon>
        <taxon>Ecdysozoa</taxon>
        <taxon>Arthropoda</taxon>
        <taxon>Hexapoda</taxon>
        <taxon>Insecta</taxon>
        <taxon>Pterygota</taxon>
        <taxon>Neoptera</taxon>
        <taxon>Paraneoptera</taxon>
        <taxon>Psocodea</taxon>
        <taxon>Troctomorpha</taxon>
        <taxon>Phthiraptera</taxon>
        <taxon>Amblycera</taxon>
        <taxon>Menoponidae</taxon>
        <taxon>Menopon</taxon>
    </lineage>
</organism>
<dbReference type="PANTHER" id="PTHR20883:SF15">
    <property type="entry name" value="PHYTANOYL-COA DIOXYGENASE DOMAIN-CONTAINING PROTEIN 1"/>
    <property type="match status" value="1"/>
</dbReference>
<dbReference type="AlphaFoldDB" id="A0AAW2IF19"/>
<evidence type="ECO:0000256" key="2">
    <source>
        <dbReference type="ARBA" id="ARBA00022723"/>
    </source>
</evidence>
<protein>
    <recommendedName>
        <fullName evidence="6">Phytanoyl-CoA dioxygenase domain containing 1</fullName>
    </recommendedName>
</protein>
<accession>A0AAW2IF19</accession>
<comment type="cofactor">
    <cofactor evidence="1">
        <name>Fe cation</name>
        <dbReference type="ChEBI" id="CHEBI:24875"/>
    </cofactor>
</comment>
<dbReference type="Pfam" id="PF05721">
    <property type="entry name" value="PhyH"/>
    <property type="match status" value="1"/>
</dbReference>